<evidence type="ECO:0000313" key="1">
    <source>
        <dbReference type="EMBL" id="KAJ8685761.1"/>
    </source>
</evidence>
<protein>
    <submittedName>
        <fullName evidence="1">Uncharacterized protein</fullName>
    </submittedName>
</protein>
<sequence>MSLSEEDMKTLTKSLTDVFTTAITEAAASLTATSNGSGQGGTPPPKPPRFKSKSSHADYARVYIGAELNNASKSLIDPCTPETLTFEEIRTTLISHFDLSKNEFTESVQFPNVIQQKDETIAKFTLRLRQAAIHCDYGDFLDRMPIEQMLHGLTDREMCSEIIQTNPSTFAEAYRVAHSLESTRHTSDEVKSTTLISENVNLLCNLPTQFKKKQSRIANSRGRRGSDASSRPKPTEESGNGNGSTNAATSCHGCVGSNDRSECPFRDSK</sequence>
<name>A0ACC2PQI0_9HYME</name>
<organism evidence="1 2">
    <name type="scientific">Eretmocerus hayati</name>
    <dbReference type="NCBI Taxonomy" id="131215"/>
    <lineage>
        <taxon>Eukaryota</taxon>
        <taxon>Metazoa</taxon>
        <taxon>Ecdysozoa</taxon>
        <taxon>Arthropoda</taxon>
        <taxon>Hexapoda</taxon>
        <taxon>Insecta</taxon>
        <taxon>Pterygota</taxon>
        <taxon>Neoptera</taxon>
        <taxon>Endopterygota</taxon>
        <taxon>Hymenoptera</taxon>
        <taxon>Apocrita</taxon>
        <taxon>Proctotrupomorpha</taxon>
        <taxon>Chalcidoidea</taxon>
        <taxon>Aphelinidae</taxon>
        <taxon>Aphelininae</taxon>
        <taxon>Eretmocerus</taxon>
    </lineage>
</organism>
<evidence type="ECO:0000313" key="2">
    <source>
        <dbReference type="Proteomes" id="UP001239111"/>
    </source>
</evidence>
<dbReference type="EMBL" id="CM056741">
    <property type="protein sequence ID" value="KAJ8685761.1"/>
    <property type="molecule type" value="Genomic_DNA"/>
</dbReference>
<gene>
    <name evidence="1" type="ORF">QAD02_021554</name>
</gene>
<keyword evidence="2" id="KW-1185">Reference proteome</keyword>
<reference evidence="1" key="1">
    <citation type="submission" date="2023-04" db="EMBL/GenBank/DDBJ databases">
        <title>A chromosome-level genome assembly of the parasitoid wasp Eretmocerus hayati.</title>
        <authorList>
            <person name="Zhong Y."/>
            <person name="Liu S."/>
            <person name="Liu Y."/>
        </authorList>
    </citation>
    <scope>NUCLEOTIDE SEQUENCE</scope>
    <source>
        <strain evidence="1">ZJU_SS_LIU_2023</strain>
    </source>
</reference>
<dbReference type="Proteomes" id="UP001239111">
    <property type="component" value="Chromosome 1"/>
</dbReference>
<proteinExistence type="predicted"/>
<accession>A0ACC2PQI0</accession>
<comment type="caution">
    <text evidence="1">The sequence shown here is derived from an EMBL/GenBank/DDBJ whole genome shotgun (WGS) entry which is preliminary data.</text>
</comment>